<sequence>MTKALITRTLAKDPPEVPKKLGGKVRYFDTRTIGFIMEVRTNVITFYFRYVNERKEKREIKLGRYGDVTVDQARKRAEQLKAEVSLGGDPSAERARRLSIPTFAAFVKDRYLPYALDHLKWYPSVESACRLRLVPALGSKALDEIGQADVIALISRLRASKLSGATVNRSLAILRRIFNLARKWEVYEGSNPTQHIPMTREQHRTTFLSVTELKALFRALDKEEDRSAAGCIALLVFTGARRGEALNARWSDIDLDKRIWTVPLSKNGHPRHIPLSNEALRVLAGMTRLPGNPFVFPGKGDGRPLEGLRGPWARVKKAAGLDDGVRLHDLRHTFASVLVNHGRSLYEVGQILGHRQLSTTTRYAHLQQESLLDAANTMRLAIEAGRTAEGARHHP</sequence>
<dbReference type="CDD" id="cd00796">
    <property type="entry name" value="INT_Rci_Hp1_C"/>
    <property type="match status" value="1"/>
</dbReference>
<dbReference type="InterPro" id="IPR013762">
    <property type="entry name" value="Integrase-like_cat_sf"/>
</dbReference>
<proteinExistence type="inferred from homology"/>
<dbReference type="PANTHER" id="PTHR30629:SF2">
    <property type="entry name" value="PROPHAGE INTEGRASE INTS-RELATED"/>
    <property type="match status" value="1"/>
</dbReference>
<reference evidence="8 9" key="1">
    <citation type="submission" date="2018-12" db="EMBL/GenBank/DDBJ databases">
        <authorList>
            <person name="Yang Y."/>
        </authorList>
    </citation>
    <scope>NUCLEOTIDE SEQUENCE [LARGE SCALE GENOMIC DNA]</scope>
    <source>
        <strain evidence="8 9">GSF71</strain>
    </source>
</reference>
<dbReference type="PANTHER" id="PTHR30629">
    <property type="entry name" value="PROPHAGE INTEGRASE"/>
    <property type="match status" value="1"/>
</dbReference>
<organism evidence="8 9">
    <name type="scientific">Azospirillum doebereinerae</name>
    <dbReference type="NCBI Taxonomy" id="92933"/>
    <lineage>
        <taxon>Bacteria</taxon>
        <taxon>Pseudomonadati</taxon>
        <taxon>Pseudomonadota</taxon>
        <taxon>Alphaproteobacteria</taxon>
        <taxon>Rhodospirillales</taxon>
        <taxon>Azospirillaceae</taxon>
        <taxon>Azospirillum</taxon>
    </lineage>
</organism>
<feature type="domain" description="Core-binding (CB)" evidence="7">
    <location>
        <begin position="101"/>
        <end position="182"/>
    </location>
</feature>
<dbReference type="Proteomes" id="UP000280346">
    <property type="component" value="Unassembled WGS sequence"/>
</dbReference>
<evidence type="ECO:0000256" key="2">
    <source>
        <dbReference type="ARBA" id="ARBA00022908"/>
    </source>
</evidence>
<dbReference type="AlphaFoldDB" id="A0A3S0VDI8"/>
<dbReference type="SUPFAM" id="SSF56349">
    <property type="entry name" value="DNA breaking-rejoining enzymes"/>
    <property type="match status" value="1"/>
</dbReference>
<evidence type="ECO:0000259" key="7">
    <source>
        <dbReference type="PROSITE" id="PS51900"/>
    </source>
</evidence>
<dbReference type="Gene3D" id="1.10.443.10">
    <property type="entry name" value="Intergrase catalytic core"/>
    <property type="match status" value="1"/>
</dbReference>
<dbReference type="InterPro" id="IPR050808">
    <property type="entry name" value="Phage_Integrase"/>
</dbReference>
<comment type="similarity">
    <text evidence="1">Belongs to the 'phage' integrase family.</text>
</comment>
<feature type="domain" description="Tyr recombinase" evidence="6">
    <location>
        <begin position="203"/>
        <end position="376"/>
    </location>
</feature>
<dbReference type="InterPro" id="IPR010998">
    <property type="entry name" value="Integrase_recombinase_N"/>
</dbReference>
<dbReference type="InterPro" id="IPR038488">
    <property type="entry name" value="Integrase_DNA-bd_sf"/>
</dbReference>
<dbReference type="InterPro" id="IPR025166">
    <property type="entry name" value="Integrase_DNA_bind_dom"/>
</dbReference>
<dbReference type="RefSeq" id="WP_127005170.1">
    <property type="nucleotide sequence ID" value="NZ_JBNPXW010000004.1"/>
</dbReference>
<dbReference type="GO" id="GO:0015074">
    <property type="term" value="P:DNA integration"/>
    <property type="evidence" value="ECO:0007669"/>
    <property type="project" value="UniProtKB-KW"/>
</dbReference>
<dbReference type="Pfam" id="PF00589">
    <property type="entry name" value="Phage_integrase"/>
    <property type="match status" value="1"/>
</dbReference>
<comment type="caution">
    <text evidence="8">The sequence shown here is derived from an EMBL/GenBank/DDBJ whole genome shotgun (WGS) entry which is preliminary data.</text>
</comment>
<keyword evidence="9" id="KW-1185">Reference proteome</keyword>
<dbReference type="Pfam" id="PF13356">
    <property type="entry name" value="Arm-DNA-bind_3"/>
    <property type="match status" value="1"/>
</dbReference>
<evidence type="ECO:0000313" key="8">
    <source>
        <dbReference type="EMBL" id="RUQ60048.1"/>
    </source>
</evidence>
<evidence type="ECO:0000256" key="3">
    <source>
        <dbReference type="ARBA" id="ARBA00023125"/>
    </source>
</evidence>
<evidence type="ECO:0000256" key="5">
    <source>
        <dbReference type="PROSITE-ProRule" id="PRU01248"/>
    </source>
</evidence>
<dbReference type="GO" id="GO:0003677">
    <property type="term" value="F:DNA binding"/>
    <property type="evidence" value="ECO:0007669"/>
    <property type="project" value="UniProtKB-UniRule"/>
</dbReference>
<dbReference type="PROSITE" id="PS51898">
    <property type="entry name" value="TYR_RECOMBINASE"/>
    <property type="match status" value="1"/>
</dbReference>
<dbReference type="PROSITE" id="PS51900">
    <property type="entry name" value="CB"/>
    <property type="match status" value="1"/>
</dbReference>
<dbReference type="GO" id="GO:0006310">
    <property type="term" value="P:DNA recombination"/>
    <property type="evidence" value="ECO:0007669"/>
    <property type="project" value="UniProtKB-KW"/>
</dbReference>
<dbReference type="EMBL" id="RZIJ01000058">
    <property type="protein sequence ID" value="RUQ60048.1"/>
    <property type="molecule type" value="Genomic_DNA"/>
</dbReference>
<dbReference type="Gene3D" id="3.30.160.390">
    <property type="entry name" value="Integrase, DNA-binding domain"/>
    <property type="match status" value="1"/>
</dbReference>
<dbReference type="OrthoDB" id="6388170at2"/>
<protein>
    <submittedName>
        <fullName evidence="8">DUF4102 domain-containing protein</fullName>
    </submittedName>
</protein>
<dbReference type="InterPro" id="IPR002104">
    <property type="entry name" value="Integrase_catalytic"/>
</dbReference>
<dbReference type="InterPro" id="IPR044068">
    <property type="entry name" value="CB"/>
</dbReference>
<dbReference type="InterPro" id="IPR011010">
    <property type="entry name" value="DNA_brk_join_enz"/>
</dbReference>
<evidence type="ECO:0000259" key="6">
    <source>
        <dbReference type="PROSITE" id="PS51898"/>
    </source>
</evidence>
<dbReference type="Gene3D" id="1.10.150.130">
    <property type="match status" value="1"/>
</dbReference>
<evidence type="ECO:0000256" key="1">
    <source>
        <dbReference type="ARBA" id="ARBA00008857"/>
    </source>
</evidence>
<accession>A0A3S0VDI8</accession>
<evidence type="ECO:0000313" key="9">
    <source>
        <dbReference type="Proteomes" id="UP000280346"/>
    </source>
</evidence>
<gene>
    <name evidence="8" type="ORF">EJ913_30880</name>
</gene>
<name>A0A3S0VDI8_9PROT</name>
<evidence type="ECO:0000256" key="4">
    <source>
        <dbReference type="ARBA" id="ARBA00023172"/>
    </source>
</evidence>
<keyword evidence="3 5" id="KW-0238">DNA-binding</keyword>
<keyword evidence="4" id="KW-0233">DNA recombination</keyword>
<keyword evidence="2" id="KW-0229">DNA integration</keyword>